<protein>
    <submittedName>
        <fullName evidence="3">NAD-dependent epimerase/dehydratase</fullName>
        <ecNumber evidence="3">4.2.1.46</ecNumber>
    </submittedName>
</protein>
<feature type="domain" description="NAD-dependent epimerase/dehydratase" evidence="2">
    <location>
        <begin position="27"/>
        <end position="247"/>
    </location>
</feature>
<dbReference type="SUPFAM" id="SSF51735">
    <property type="entry name" value="NAD(P)-binding Rossmann-fold domains"/>
    <property type="match status" value="1"/>
</dbReference>
<dbReference type="PANTHER" id="PTHR43245:SF58">
    <property type="entry name" value="BLL5923 PROTEIN"/>
    <property type="match status" value="1"/>
</dbReference>
<evidence type="ECO:0000256" key="1">
    <source>
        <dbReference type="SAM" id="Phobius"/>
    </source>
</evidence>
<gene>
    <name evidence="3" type="primary">strE</name>
    <name evidence="3" type="ORF">ERS852461_01655</name>
</gene>
<name>A0A174JUR1_9BACE</name>
<dbReference type="GO" id="GO:0008460">
    <property type="term" value="F:dTDP-glucose 4,6-dehydratase activity"/>
    <property type="evidence" value="ECO:0007669"/>
    <property type="project" value="UniProtKB-EC"/>
</dbReference>
<keyword evidence="1" id="KW-1133">Transmembrane helix</keyword>
<reference evidence="3 4" key="1">
    <citation type="submission" date="2015-09" db="EMBL/GenBank/DDBJ databases">
        <authorList>
            <consortium name="Pathogen Informatics"/>
        </authorList>
    </citation>
    <scope>NUCLEOTIDE SEQUENCE [LARGE SCALE GENOMIC DNA]</scope>
    <source>
        <strain evidence="3 4">2789STDY5834846</strain>
    </source>
</reference>
<dbReference type="InterPro" id="IPR050177">
    <property type="entry name" value="Lipid_A_modif_metabolic_enz"/>
</dbReference>
<dbReference type="Proteomes" id="UP000095606">
    <property type="component" value="Unassembled WGS sequence"/>
</dbReference>
<organism evidence="3 4">
    <name type="scientific">Bacteroides faecis</name>
    <dbReference type="NCBI Taxonomy" id="674529"/>
    <lineage>
        <taxon>Bacteria</taxon>
        <taxon>Pseudomonadati</taxon>
        <taxon>Bacteroidota</taxon>
        <taxon>Bacteroidia</taxon>
        <taxon>Bacteroidales</taxon>
        <taxon>Bacteroidaceae</taxon>
        <taxon>Bacteroides</taxon>
    </lineage>
</organism>
<evidence type="ECO:0000313" key="3">
    <source>
        <dbReference type="EMBL" id="CUP01368.1"/>
    </source>
</evidence>
<dbReference type="InterPro" id="IPR036291">
    <property type="entry name" value="NAD(P)-bd_dom_sf"/>
</dbReference>
<keyword evidence="1" id="KW-0812">Transmembrane</keyword>
<dbReference type="EMBL" id="CZAE01000006">
    <property type="protein sequence ID" value="CUP01368.1"/>
    <property type="molecule type" value="Genomic_DNA"/>
</dbReference>
<evidence type="ECO:0000313" key="4">
    <source>
        <dbReference type="Proteomes" id="UP000095606"/>
    </source>
</evidence>
<keyword evidence="3" id="KW-0456">Lyase</keyword>
<keyword evidence="1" id="KW-0472">Membrane</keyword>
<proteinExistence type="predicted"/>
<dbReference type="AlphaFoldDB" id="A0A174JUR1"/>
<dbReference type="PANTHER" id="PTHR43245">
    <property type="entry name" value="BIFUNCTIONAL POLYMYXIN RESISTANCE PROTEIN ARNA"/>
    <property type="match status" value="1"/>
</dbReference>
<evidence type="ECO:0000259" key="2">
    <source>
        <dbReference type="Pfam" id="PF01370"/>
    </source>
</evidence>
<feature type="transmembrane region" description="Helical" evidence="1">
    <location>
        <begin position="6"/>
        <end position="23"/>
    </location>
</feature>
<dbReference type="Gene3D" id="3.40.50.720">
    <property type="entry name" value="NAD(P)-binding Rossmann-like Domain"/>
    <property type="match status" value="1"/>
</dbReference>
<dbReference type="InterPro" id="IPR001509">
    <property type="entry name" value="Epimerase_deHydtase"/>
</dbReference>
<dbReference type="EC" id="4.2.1.46" evidence="3"/>
<accession>A0A174JUR1</accession>
<dbReference type="Pfam" id="PF01370">
    <property type="entry name" value="Epimerase"/>
    <property type="match status" value="1"/>
</dbReference>
<sequence length="358" mass="41224">MAFVLYLLYLCSVILFLYIRTILMESILITGASGFIGSFIVEEALKRKFGVWAGIRSSSSKQYLKNRKIHFLELDFAHPNELRAQLSGHKGTYNKFDYIIHCAGVTKCSDKKTFDYVNYLQTKYFVDTLKALNMVPKQFIYISTLSVFGPVHEKDYSPISADDSPMPNTAYGFSKLKAELYIQSIPGFPYVIYRPTGVYGPREMDYFLMAKSIRQHVDFSVGFRRQDLTFIYVKDIVQAIFLGIEKRVARKAYFLSDGNVYKSRTFSDLIQKELGNPFVIHMKCPLIVLKVISLLAEFIATRSGKSSTLNSDKYKIMKQRNWQCDITPAMTELGYAPEYDLEKGVRETIAWYKNEGWL</sequence>